<comment type="similarity">
    <text evidence="1">Belongs to the polyketide transferase af380 family.</text>
</comment>
<proteinExistence type="inferred from homology"/>
<dbReference type="PANTHER" id="PTHR47751:SF2">
    <property type="entry name" value="DLTD N-TERMINAL DOMAIN PROTEIN (AFU_ORTHOLOGUE AFUA_8G00380)-RELATED"/>
    <property type="match status" value="1"/>
</dbReference>
<dbReference type="EMBL" id="MSZS01000004">
    <property type="protein sequence ID" value="PKX93527.1"/>
    <property type="molecule type" value="Genomic_DNA"/>
</dbReference>
<keyword evidence="3" id="KW-1185">Reference proteome</keyword>
<dbReference type="OMA" id="PIFAESM"/>
<sequence>MVRKLEIKIHDGTLLRGHLYAAQPKAPVIIMSAGLSGIKEHFLPTYAARLNKEGYSVVTYDHRTWGRTSSSNPTYIPIYPETLDESHTSSNGVMMGTEECFRHYADIRNIEPFRVNKITLQTLFHVMRSEPQEYISQISPKPLLMVVGVRDSLIDAQKQIAAFQKAKEPKELLELDCGHFDIYRGEIFEQNIATQIAFLKKYL</sequence>
<dbReference type="GeneID" id="36532960"/>
<dbReference type="SUPFAM" id="SSF53474">
    <property type="entry name" value="alpha/beta-Hydrolases"/>
    <property type="match status" value="1"/>
</dbReference>
<evidence type="ECO:0000313" key="3">
    <source>
        <dbReference type="Proteomes" id="UP000234474"/>
    </source>
</evidence>
<evidence type="ECO:0000313" key="2">
    <source>
        <dbReference type="EMBL" id="PKX93527.1"/>
    </source>
</evidence>
<keyword evidence="2" id="KW-0378">Hydrolase</keyword>
<dbReference type="GO" id="GO:0016787">
    <property type="term" value="F:hydrolase activity"/>
    <property type="evidence" value="ECO:0007669"/>
    <property type="project" value="UniProtKB-KW"/>
</dbReference>
<evidence type="ECO:0000256" key="1">
    <source>
        <dbReference type="ARBA" id="ARBA00029464"/>
    </source>
</evidence>
<dbReference type="RefSeq" id="XP_024682122.1">
    <property type="nucleotide sequence ID" value="XM_024825635.1"/>
</dbReference>
<dbReference type="InterPro" id="IPR051411">
    <property type="entry name" value="Polyketide_trans_af380"/>
</dbReference>
<name>A0A2I1C7A8_ASPN1</name>
<gene>
    <name evidence="2" type="ORF">P174DRAFT_430530</name>
</gene>
<accession>A0A2I1C7A8</accession>
<organism evidence="2 3">
    <name type="scientific">Aspergillus novofumigatus (strain IBT 16806)</name>
    <dbReference type="NCBI Taxonomy" id="1392255"/>
    <lineage>
        <taxon>Eukaryota</taxon>
        <taxon>Fungi</taxon>
        <taxon>Dikarya</taxon>
        <taxon>Ascomycota</taxon>
        <taxon>Pezizomycotina</taxon>
        <taxon>Eurotiomycetes</taxon>
        <taxon>Eurotiomycetidae</taxon>
        <taxon>Eurotiales</taxon>
        <taxon>Aspergillaceae</taxon>
        <taxon>Aspergillus</taxon>
        <taxon>Aspergillus subgen. Fumigati</taxon>
    </lineage>
</organism>
<dbReference type="VEuPathDB" id="FungiDB:P174DRAFT_430530"/>
<reference evidence="3" key="1">
    <citation type="journal article" date="2018" name="Proc. Natl. Acad. Sci. U.S.A.">
        <title>Linking secondary metabolites to gene clusters through genome sequencing of six diverse Aspergillus species.</title>
        <authorList>
            <person name="Kaerboelling I."/>
            <person name="Vesth T.C."/>
            <person name="Frisvad J.C."/>
            <person name="Nybo J.L."/>
            <person name="Theobald S."/>
            <person name="Kuo A."/>
            <person name="Bowyer P."/>
            <person name="Matsuda Y."/>
            <person name="Mondo S."/>
            <person name="Lyhne E.K."/>
            <person name="Kogle M.E."/>
            <person name="Clum A."/>
            <person name="Lipzen A."/>
            <person name="Salamov A."/>
            <person name="Ngan C.Y."/>
            <person name="Daum C."/>
            <person name="Chiniquy J."/>
            <person name="Barry K."/>
            <person name="LaButti K."/>
            <person name="Haridas S."/>
            <person name="Simmons B.A."/>
            <person name="Magnuson J.K."/>
            <person name="Mortensen U.H."/>
            <person name="Larsen T.O."/>
            <person name="Grigoriev I.V."/>
            <person name="Baker S.E."/>
            <person name="Andersen M.R."/>
        </authorList>
    </citation>
    <scope>NUCLEOTIDE SEQUENCE [LARGE SCALE GENOMIC DNA]</scope>
    <source>
        <strain evidence="3">IBT 16806</strain>
    </source>
</reference>
<dbReference type="Gene3D" id="3.40.50.1820">
    <property type="entry name" value="alpha/beta hydrolase"/>
    <property type="match status" value="2"/>
</dbReference>
<dbReference type="Proteomes" id="UP000234474">
    <property type="component" value="Unassembled WGS sequence"/>
</dbReference>
<dbReference type="AlphaFoldDB" id="A0A2I1C7A8"/>
<dbReference type="InterPro" id="IPR029058">
    <property type="entry name" value="AB_hydrolase_fold"/>
</dbReference>
<comment type="caution">
    <text evidence="2">The sequence shown here is derived from an EMBL/GenBank/DDBJ whole genome shotgun (WGS) entry which is preliminary data.</text>
</comment>
<protein>
    <submittedName>
        <fullName evidence="2">Alpha/beta-hydrolase</fullName>
    </submittedName>
</protein>
<dbReference type="PANTHER" id="PTHR47751">
    <property type="entry name" value="SUPERFAMILY HYDROLASE, PUTATIVE (AFU_ORTHOLOGUE AFUA_2G16580)-RELATED"/>
    <property type="match status" value="1"/>
</dbReference>
<dbReference type="OrthoDB" id="2498029at2759"/>